<sequence>MENQGFDSFINTNNELPFFMDPAVDPNNVEEEYVDVDQLDTFSYDNGEQSWPAEFTVYSSGATPLQEQPVQPVADGQSFVNDTDNTTFAMDTLTNGDPLIGSYTGMLGWDGNYIPCPVQRDLLANSLNTDVDLGDNFQTWTGDAEKSTVQEPASEQDQTLPSAVTGPRPDEHNIESPSQYKTSNSKKRSRVQDEEASISQKRPRYGSSHIPLPPNTFGGHMEPHWFDQQATNHTENAGMNQALPLLPEIQLEMPRDFADIDRAPSPSGNYSTPLNRPRNPMVRDRNFGNARPTPGNTEPPAEREILGSITPTPGDNKPSVEHANFGGRIPAPGKNKSSLEREILGGIIPASRRVRRKPVNGGSSDEPANKSKRLPWEHRLESHFPRVHMLEEEAEAVEKNYKDNPRKAFEDLSKAKKNMKAIHIDWEQMELLNSIRQTARKEEKERKRRCKPEDYIPKNIPADYKPKARLLKCYNAWLTAKREHGMVTNSWTERNRRTADKKLTSTYSGIYSLGTSDGGTSILEDYVQPSGIEEFNNSEVQKRKKAMPQEASENFDGEEIGTKRT</sequence>
<keyword evidence="3" id="KW-1185">Reference proteome</keyword>
<feature type="region of interest" description="Disordered" evidence="1">
    <location>
        <begin position="143"/>
        <end position="216"/>
    </location>
</feature>
<feature type="region of interest" description="Disordered" evidence="1">
    <location>
        <begin position="534"/>
        <end position="565"/>
    </location>
</feature>
<evidence type="ECO:0000313" key="3">
    <source>
        <dbReference type="Proteomes" id="UP000322873"/>
    </source>
</evidence>
<name>A0A5M9JN82_MONFR</name>
<comment type="caution">
    <text evidence="2">The sequence shown here is derived from an EMBL/GenBank/DDBJ whole genome shotgun (WGS) entry which is preliminary data.</text>
</comment>
<dbReference type="VEuPathDB" id="FungiDB:MFRU_005g00240"/>
<dbReference type="Proteomes" id="UP000322873">
    <property type="component" value="Unassembled WGS sequence"/>
</dbReference>
<accession>A0A5M9JN82</accession>
<evidence type="ECO:0000313" key="2">
    <source>
        <dbReference type="EMBL" id="KAA8569863.1"/>
    </source>
</evidence>
<proteinExistence type="predicted"/>
<dbReference type="EMBL" id="VICG01000007">
    <property type="protein sequence ID" value="KAA8569863.1"/>
    <property type="molecule type" value="Genomic_DNA"/>
</dbReference>
<organism evidence="2 3">
    <name type="scientific">Monilinia fructicola</name>
    <name type="common">Brown rot fungus</name>
    <name type="synonym">Ciboria fructicola</name>
    <dbReference type="NCBI Taxonomy" id="38448"/>
    <lineage>
        <taxon>Eukaryota</taxon>
        <taxon>Fungi</taxon>
        <taxon>Dikarya</taxon>
        <taxon>Ascomycota</taxon>
        <taxon>Pezizomycotina</taxon>
        <taxon>Leotiomycetes</taxon>
        <taxon>Helotiales</taxon>
        <taxon>Sclerotiniaceae</taxon>
        <taxon>Monilinia</taxon>
    </lineage>
</organism>
<reference evidence="2 3" key="1">
    <citation type="submission" date="2019-06" db="EMBL/GenBank/DDBJ databases">
        <title>Genome Sequence of the Brown Rot Fungal Pathogen Monilinia fructicola.</title>
        <authorList>
            <person name="De Miccolis Angelini R.M."/>
            <person name="Landi L."/>
            <person name="Abate D."/>
            <person name="Pollastro S."/>
            <person name="Romanazzi G."/>
            <person name="Faretra F."/>
        </authorList>
    </citation>
    <scope>NUCLEOTIDE SEQUENCE [LARGE SCALE GENOMIC DNA]</scope>
    <source>
        <strain evidence="2 3">Mfrc123</strain>
    </source>
</reference>
<protein>
    <submittedName>
        <fullName evidence="2">Uncharacterized protein</fullName>
    </submittedName>
</protein>
<feature type="compositionally biased region" description="Polar residues" evidence="1">
    <location>
        <begin position="149"/>
        <end position="162"/>
    </location>
</feature>
<feature type="region of interest" description="Disordered" evidence="1">
    <location>
        <begin position="263"/>
        <end position="316"/>
    </location>
</feature>
<gene>
    <name evidence="2" type="ORF">EYC84_002206</name>
</gene>
<dbReference type="AlphaFoldDB" id="A0A5M9JN82"/>
<evidence type="ECO:0000256" key="1">
    <source>
        <dbReference type="SAM" id="MobiDB-lite"/>
    </source>
</evidence>